<comment type="caution">
    <text evidence="2">The sequence shown here is derived from an EMBL/GenBank/DDBJ whole genome shotgun (WGS) entry which is preliminary data.</text>
</comment>
<dbReference type="AlphaFoldDB" id="A0A4Y2MED1"/>
<protein>
    <submittedName>
        <fullName evidence="2">Uncharacterized protein</fullName>
    </submittedName>
</protein>
<evidence type="ECO:0000256" key="1">
    <source>
        <dbReference type="SAM" id="SignalP"/>
    </source>
</evidence>
<sequence length="102" mass="11335">MAALIKLCLIVCAVTWDFTVMAAPLGRFPAATFSWVLRELARAGACPEGCERFSDFAPHPPDAFLSKINSLPDIECQPDTHFTCREFSELRHKKKGPSLLRA</sequence>
<dbReference type="EMBL" id="BGPR01007171">
    <property type="protein sequence ID" value="GBN24854.1"/>
    <property type="molecule type" value="Genomic_DNA"/>
</dbReference>
<reference evidence="2 3" key="1">
    <citation type="journal article" date="2019" name="Sci. Rep.">
        <title>Orb-weaving spider Araneus ventricosus genome elucidates the spidroin gene catalogue.</title>
        <authorList>
            <person name="Kono N."/>
            <person name="Nakamura H."/>
            <person name="Ohtoshi R."/>
            <person name="Moran D.A.P."/>
            <person name="Shinohara A."/>
            <person name="Yoshida Y."/>
            <person name="Fujiwara M."/>
            <person name="Mori M."/>
            <person name="Tomita M."/>
            <person name="Arakawa K."/>
        </authorList>
    </citation>
    <scope>NUCLEOTIDE SEQUENCE [LARGE SCALE GENOMIC DNA]</scope>
</reference>
<evidence type="ECO:0000313" key="2">
    <source>
        <dbReference type="EMBL" id="GBN24854.1"/>
    </source>
</evidence>
<proteinExistence type="predicted"/>
<feature type="chain" id="PRO_5021209305" evidence="1">
    <location>
        <begin position="23"/>
        <end position="102"/>
    </location>
</feature>
<dbReference type="Proteomes" id="UP000499080">
    <property type="component" value="Unassembled WGS sequence"/>
</dbReference>
<evidence type="ECO:0000313" key="3">
    <source>
        <dbReference type="Proteomes" id="UP000499080"/>
    </source>
</evidence>
<keyword evidence="3" id="KW-1185">Reference proteome</keyword>
<gene>
    <name evidence="2" type="ORF">AVEN_37377_1</name>
</gene>
<organism evidence="2 3">
    <name type="scientific">Araneus ventricosus</name>
    <name type="common">Orbweaver spider</name>
    <name type="synonym">Epeira ventricosa</name>
    <dbReference type="NCBI Taxonomy" id="182803"/>
    <lineage>
        <taxon>Eukaryota</taxon>
        <taxon>Metazoa</taxon>
        <taxon>Ecdysozoa</taxon>
        <taxon>Arthropoda</taxon>
        <taxon>Chelicerata</taxon>
        <taxon>Arachnida</taxon>
        <taxon>Araneae</taxon>
        <taxon>Araneomorphae</taxon>
        <taxon>Entelegynae</taxon>
        <taxon>Araneoidea</taxon>
        <taxon>Araneidae</taxon>
        <taxon>Araneus</taxon>
    </lineage>
</organism>
<feature type="signal peptide" evidence="1">
    <location>
        <begin position="1"/>
        <end position="22"/>
    </location>
</feature>
<accession>A0A4Y2MED1</accession>
<name>A0A4Y2MED1_ARAVE</name>
<keyword evidence="1" id="KW-0732">Signal</keyword>